<dbReference type="AlphaFoldDB" id="A0A075A3P9"/>
<dbReference type="CTD" id="20315374"/>
<dbReference type="RefSeq" id="XP_009163411.1">
    <property type="nucleotide sequence ID" value="XM_009165147.1"/>
</dbReference>
<accession>A0A075A3P9</accession>
<reference evidence="1 2" key="1">
    <citation type="submission" date="2013-11" db="EMBL/GenBank/DDBJ databases">
        <title>Opisthorchis viverrini - life in the bile duct.</title>
        <authorList>
            <person name="Young N.D."/>
            <person name="Nagarajan N."/>
            <person name="Lin S.J."/>
            <person name="Korhonen P.K."/>
            <person name="Jex A.R."/>
            <person name="Hall R.S."/>
            <person name="Safavi-Hemami H."/>
            <person name="Kaewkong W."/>
            <person name="Bertrand D."/>
            <person name="Gao S."/>
            <person name="Seet Q."/>
            <person name="Wongkham S."/>
            <person name="Teh B.T."/>
            <person name="Wongkham C."/>
            <person name="Intapan P.M."/>
            <person name="Maleewong W."/>
            <person name="Yang X."/>
            <person name="Hu M."/>
            <person name="Wang Z."/>
            <person name="Hofmann A."/>
            <person name="Sternberg P.W."/>
            <person name="Tan P."/>
            <person name="Wang J."/>
            <person name="Gasser R.B."/>
        </authorList>
    </citation>
    <scope>NUCLEOTIDE SEQUENCE [LARGE SCALE GENOMIC DNA]</scope>
</reference>
<organism evidence="1 2">
    <name type="scientific">Opisthorchis viverrini</name>
    <name type="common">Southeast Asian liver fluke</name>
    <dbReference type="NCBI Taxonomy" id="6198"/>
    <lineage>
        <taxon>Eukaryota</taxon>
        <taxon>Metazoa</taxon>
        <taxon>Spiralia</taxon>
        <taxon>Lophotrochozoa</taxon>
        <taxon>Platyhelminthes</taxon>
        <taxon>Trematoda</taxon>
        <taxon>Digenea</taxon>
        <taxon>Opisthorchiida</taxon>
        <taxon>Opisthorchiata</taxon>
        <taxon>Opisthorchiidae</taxon>
        <taxon>Opisthorchis</taxon>
    </lineage>
</organism>
<evidence type="ECO:0000313" key="1">
    <source>
        <dbReference type="EMBL" id="KER32907.1"/>
    </source>
</evidence>
<dbReference type="KEGG" id="ovi:T265_01186"/>
<proteinExistence type="predicted"/>
<dbReference type="EMBL" id="KL596630">
    <property type="protein sequence ID" value="KER32907.1"/>
    <property type="molecule type" value="Genomic_DNA"/>
</dbReference>
<dbReference type="OrthoDB" id="10063766at2759"/>
<sequence length="181" mass="20750">MQADGTHSKESYPRSPYSQQLDTDFSNNFCGKSAQKAFAILRVIRRTLSRITPMDFQLLYGAYVRPLLKYANQVVYSGRTKDVTLIERVQRATTRMVAGPKSVDYETRLAMLDLFPLERLLVTSFVHLRDNHSIPSRGKATFVKRLTKHQVKTICQCKRRFLQDAGMDLVGPQHAKWADLV</sequence>
<evidence type="ECO:0000313" key="2">
    <source>
        <dbReference type="Proteomes" id="UP000054324"/>
    </source>
</evidence>
<dbReference type="Proteomes" id="UP000054324">
    <property type="component" value="Unassembled WGS sequence"/>
</dbReference>
<keyword evidence="2" id="KW-1185">Reference proteome</keyword>
<protein>
    <submittedName>
        <fullName evidence="1">Uncharacterized protein</fullName>
    </submittedName>
</protein>
<dbReference type="GeneID" id="20315374"/>
<dbReference type="STRING" id="6198.A0A075A3P9"/>
<gene>
    <name evidence="1" type="ORF">T265_01186</name>
</gene>
<name>A0A075A3P9_OPIVI</name>